<dbReference type="AlphaFoldDB" id="A0A0B3Z4Z9"/>
<name>A0A0B3Z4Z9_9ALTE</name>
<dbReference type="InterPro" id="IPR006680">
    <property type="entry name" value="Amidohydro-rel"/>
</dbReference>
<dbReference type="InterPro" id="IPR052350">
    <property type="entry name" value="Metallo-dep_Lactonases"/>
</dbReference>
<keyword evidence="3" id="KW-0378">Hydrolase</keyword>
<dbReference type="SUPFAM" id="SSF51556">
    <property type="entry name" value="Metallo-dependent hydrolases"/>
    <property type="match status" value="1"/>
</dbReference>
<evidence type="ECO:0000256" key="1">
    <source>
        <dbReference type="ARBA" id="ARBA00038310"/>
    </source>
</evidence>
<dbReference type="PANTHER" id="PTHR43569">
    <property type="entry name" value="AMIDOHYDROLASE"/>
    <property type="match status" value="1"/>
</dbReference>
<sequence length="291" mass="33529">MSKPSITWIDPHIHFFALNEGHYDWLKPANAPFWPDKKAIAKHTTEHMLYRASLGLLGGFVHIEAGYDNERPWREIAFLERHCTLPFRSVGCIDLTGNNVGSHIDKLKQYRSIRGLRHILDDDAEVLLRTPKVKWGLHHMASQGLSFEAQLNLADSNTVRALLKVIEQTPALNVAINHAAIAPIEVNSFAFKTWGQNIRDLNETQQVVFKFSGLEMQERRWLWQRASYIFETLLDTVGTDHMMFASNFPLCQWRMPYAALWHGFIDMTTPLSVTQKAALLYENAKRWYDIA</sequence>
<keyword evidence="4" id="KW-1185">Reference proteome</keyword>
<dbReference type="PANTHER" id="PTHR43569:SF2">
    <property type="entry name" value="AMIDOHYDROLASE-RELATED DOMAIN-CONTAINING PROTEIN"/>
    <property type="match status" value="1"/>
</dbReference>
<dbReference type="OrthoDB" id="9787654at2"/>
<organism evidence="3 4">
    <name type="scientific">Alteromonas marina</name>
    <dbReference type="NCBI Taxonomy" id="203795"/>
    <lineage>
        <taxon>Bacteria</taxon>
        <taxon>Pseudomonadati</taxon>
        <taxon>Pseudomonadota</taxon>
        <taxon>Gammaproteobacteria</taxon>
        <taxon>Alteromonadales</taxon>
        <taxon>Alteromonadaceae</taxon>
        <taxon>Alteromonas/Salinimonas group</taxon>
        <taxon>Alteromonas</taxon>
    </lineage>
</organism>
<proteinExistence type="inferred from homology"/>
<dbReference type="GO" id="GO:0016787">
    <property type="term" value="F:hydrolase activity"/>
    <property type="evidence" value="ECO:0007669"/>
    <property type="project" value="UniProtKB-KW"/>
</dbReference>
<dbReference type="RefSeq" id="WP_039219875.1">
    <property type="nucleotide sequence ID" value="NZ_JWLW01000015.1"/>
</dbReference>
<evidence type="ECO:0000259" key="2">
    <source>
        <dbReference type="Pfam" id="PF04909"/>
    </source>
</evidence>
<feature type="domain" description="Amidohydrolase-related" evidence="2">
    <location>
        <begin position="111"/>
        <end position="290"/>
    </location>
</feature>
<dbReference type="Proteomes" id="UP000031197">
    <property type="component" value="Unassembled WGS sequence"/>
</dbReference>
<evidence type="ECO:0000313" key="4">
    <source>
        <dbReference type="Proteomes" id="UP000031197"/>
    </source>
</evidence>
<dbReference type="InterPro" id="IPR032466">
    <property type="entry name" value="Metal_Hydrolase"/>
</dbReference>
<accession>A0A0B3Z4Z9</accession>
<dbReference type="Pfam" id="PF04909">
    <property type="entry name" value="Amidohydro_2"/>
    <property type="match status" value="1"/>
</dbReference>
<reference evidence="3 4" key="1">
    <citation type="submission" date="2014-12" db="EMBL/GenBank/DDBJ databases">
        <title>Genome sequencing of Alteromonas marina AD001.</title>
        <authorList>
            <person name="Adrian T.G.S."/>
            <person name="Chan K.G."/>
        </authorList>
    </citation>
    <scope>NUCLEOTIDE SEQUENCE [LARGE SCALE GENOMIC DNA]</scope>
    <source>
        <strain evidence="3 4">AD001</strain>
    </source>
</reference>
<gene>
    <name evidence="3" type="ORF">RJ41_09665</name>
</gene>
<evidence type="ECO:0000313" key="3">
    <source>
        <dbReference type="EMBL" id="KHT52902.1"/>
    </source>
</evidence>
<protein>
    <submittedName>
        <fullName evidence="3">Amidohydrolase</fullName>
    </submittedName>
</protein>
<dbReference type="Gene3D" id="3.20.20.140">
    <property type="entry name" value="Metal-dependent hydrolases"/>
    <property type="match status" value="1"/>
</dbReference>
<comment type="similarity">
    <text evidence="1">Belongs to the metallo-dependent hydrolases superfamily.</text>
</comment>
<comment type="caution">
    <text evidence="3">The sequence shown here is derived from an EMBL/GenBank/DDBJ whole genome shotgun (WGS) entry which is preliminary data.</text>
</comment>
<dbReference type="EMBL" id="JWLW01000015">
    <property type="protein sequence ID" value="KHT52902.1"/>
    <property type="molecule type" value="Genomic_DNA"/>
</dbReference>